<sequence length="657" mass="74118">MDAEDVDDEMQAARYAERIRERMRVPEMIVAAYRTAWSSFYDWEPGYSEHILRGLQAPAAASPASNTDNLLEAPVRDFDSMAVDPDPPLTFTILSADPPQSVEADEVLLPDVSVMRFAYPKYEFCTPATRNISNARDQRILEFIPYADEPGFYCILYAQQHDSFAWQSSYYDVDYKLIALHAAWSLQDAGISIGAMDNYKIRFFPHLTRNSGLLTTLSNRDLMDWTDNVPSQQLAALREAACRPKLWTSISSLDSLFCRSTNCVEGLCMLHKASKPPLRHAKHKKTNKEYMESSRPCGPKCYRAEHDPEENDIMEINQDICDILKVFPDAPICKLAILCNADCRDVYYHRIMYLPEKSSLLTGQDALNEKGPQIGVVPHRTDICNHDGPCVAPACVCALRQTMCGRRCGCFARCGIRKGCTCEDGKCLEGICPCMQVGWECSPELCAGTRNKRTKKNTKHACKHMYLQKDNKPIIAVKQATYGLGAFAKDKIPAGTYLGEYIAEKYPLAPNEKIDKAQRKINRHRGLNYMFSLHDNTGILDAATVGDPTRCLNDSVEKDALNVQAEPTTVDGDTRIFFWAFKDVKKDEELLLGYGEGYWANCYVPSSDEERYDAEEYGDQDGEETLDEEDMLPADGDEQDELENEWDGSETQASRLE</sequence>
<evidence type="ECO:0000256" key="3">
    <source>
        <dbReference type="ARBA" id="ARBA00022691"/>
    </source>
</evidence>
<dbReference type="EMBL" id="KZ857438">
    <property type="protein sequence ID" value="RDX45372.1"/>
    <property type="molecule type" value="Genomic_DNA"/>
</dbReference>
<dbReference type="GO" id="GO:0046976">
    <property type="term" value="F:histone H3K27 methyltransferase activity"/>
    <property type="evidence" value="ECO:0007669"/>
    <property type="project" value="TreeGrafter"/>
</dbReference>
<dbReference type="GO" id="GO:0031507">
    <property type="term" value="P:heterochromatin formation"/>
    <property type="evidence" value="ECO:0007669"/>
    <property type="project" value="TreeGrafter"/>
</dbReference>
<evidence type="ECO:0000256" key="4">
    <source>
        <dbReference type="ARBA" id="ARBA00023015"/>
    </source>
</evidence>
<evidence type="ECO:0000256" key="1">
    <source>
        <dbReference type="ARBA" id="ARBA00022603"/>
    </source>
</evidence>
<evidence type="ECO:0000313" key="10">
    <source>
        <dbReference type="Proteomes" id="UP000256964"/>
    </source>
</evidence>
<dbReference type="Proteomes" id="UP000256964">
    <property type="component" value="Unassembled WGS sequence"/>
</dbReference>
<evidence type="ECO:0000256" key="6">
    <source>
        <dbReference type="SAM" id="MobiDB-lite"/>
    </source>
</evidence>
<keyword evidence="1" id="KW-0489">Methyltransferase</keyword>
<dbReference type="InterPro" id="IPR046341">
    <property type="entry name" value="SET_dom_sf"/>
</dbReference>
<dbReference type="GO" id="GO:0005634">
    <property type="term" value="C:nucleus"/>
    <property type="evidence" value="ECO:0007669"/>
    <property type="project" value="TreeGrafter"/>
</dbReference>
<feature type="region of interest" description="Disordered" evidence="6">
    <location>
        <begin position="609"/>
        <end position="657"/>
    </location>
</feature>
<dbReference type="PANTHER" id="PTHR45747">
    <property type="entry name" value="HISTONE-LYSINE N-METHYLTRANSFERASE E(Z)"/>
    <property type="match status" value="1"/>
</dbReference>
<dbReference type="InterPro" id="IPR033467">
    <property type="entry name" value="Tesmin/TSO1-like_CXC"/>
</dbReference>
<feature type="domain" description="SET" evidence="7">
    <location>
        <begin position="463"/>
        <end position="595"/>
    </location>
</feature>
<keyword evidence="10" id="KW-1185">Reference proteome</keyword>
<dbReference type="SMART" id="SM00317">
    <property type="entry name" value="SET"/>
    <property type="match status" value="1"/>
</dbReference>
<name>A0A371CYK2_9APHY</name>
<protein>
    <submittedName>
        <fullName evidence="9">SET domain-containing protein</fullName>
    </submittedName>
</protein>
<evidence type="ECO:0000259" key="7">
    <source>
        <dbReference type="PROSITE" id="PS50280"/>
    </source>
</evidence>
<dbReference type="AlphaFoldDB" id="A0A371CYK2"/>
<gene>
    <name evidence="9" type="ORF">OH76DRAFT_1408136</name>
</gene>
<dbReference type="Pfam" id="PF00856">
    <property type="entry name" value="SET"/>
    <property type="match status" value="1"/>
</dbReference>
<reference evidence="9 10" key="1">
    <citation type="journal article" date="2018" name="Biotechnol. Biofuels">
        <title>Integrative visual omics of the white-rot fungus Polyporus brumalis exposes the biotechnological potential of its oxidative enzymes for delignifying raw plant biomass.</title>
        <authorList>
            <person name="Miyauchi S."/>
            <person name="Rancon A."/>
            <person name="Drula E."/>
            <person name="Hage H."/>
            <person name="Chaduli D."/>
            <person name="Favel A."/>
            <person name="Grisel S."/>
            <person name="Henrissat B."/>
            <person name="Herpoel-Gimbert I."/>
            <person name="Ruiz-Duenas F.J."/>
            <person name="Chevret D."/>
            <person name="Hainaut M."/>
            <person name="Lin J."/>
            <person name="Wang M."/>
            <person name="Pangilinan J."/>
            <person name="Lipzen A."/>
            <person name="Lesage-Meessen L."/>
            <person name="Navarro D."/>
            <person name="Riley R."/>
            <person name="Grigoriev I.V."/>
            <person name="Zhou S."/>
            <person name="Raouche S."/>
            <person name="Rosso M.N."/>
        </authorList>
    </citation>
    <scope>NUCLEOTIDE SEQUENCE [LARGE SCALE GENOMIC DNA]</scope>
    <source>
        <strain evidence="9 10">BRFM 1820</strain>
    </source>
</reference>
<dbReference type="STRING" id="139420.A0A371CYK2"/>
<keyword evidence="5" id="KW-0804">Transcription</keyword>
<dbReference type="GO" id="GO:0003682">
    <property type="term" value="F:chromatin binding"/>
    <property type="evidence" value="ECO:0007669"/>
    <property type="project" value="TreeGrafter"/>
</dbReference>
<evidence type="ECO:0000259" key="8">
    <source>
        <dbReference type="PROSITE" id="PS51633"/>
    </source>
</evidence>
<dbReference type="PROSITE" id="PS51633">
    <property type="entry name" value="CXC"/>
    <property type="match status" value="1"/>
</dbReference>
<feature type="compositionally biased region" description="Acidic residues" evidence="6">
    <location>
        <begin position="610"/>
        <end position="648"/>
    </location>
</feature>
<dbReference type="InterPro" id="IPR026489">
    <property type="entry name" value="CXC_dom"/>
</dbReference>
<keyword evidence="3" id="KW-0949">S-adenosyl-L-methionine</keyword>
<dbReference type="OrthoDB" id="6141102at2759"/>
<dbReference type="Gene3D" id="2.170.270.10">
    <property type="entry name" value="SET domain"/>
    <property type="match status" value="1"/>
</dbReference>
<keyword evidence="2" id="KW-0808">Transferase</keyword>
<evidence type="ECO:0000256" key="5">
    <source>
        <dbReference type="ARBA" id="ARBA00023163"/>
    </source>
</evidence>
<dbReference type="InterPro" id="IPR045318">
    <property type="entry name" value="EZH1/2-like"/>
</dbReference>
<feature type="domain" description="CXC" evidence="8">
    <location>
        <begin position="362"/>
        <end position="466"/>
    </location>
</feature>
<accession>A0A371CYK2</accession>
<dbReference type="PROSITE" id="PS50280">
    <property type="entry name" value="SET"/>
    <property type="match status" value="1"/>
</dbReference>
<evidence type="ECO:0000313" key="9">
    <source>
        <dbReference type="EMBL" id="RDX45372.1"/>
    </source>
</evidence>
<dbReference type="SMART" id="SM01114">
    <property type="entry name" value="CXC"/>
    <property type="match status" value="1"/>
</dbReference>
<keyword evidence="4" id="KW-0805">Transcription regulation</keyword>
<evidence type="ECO:0000256" key="2">
    <source>
        <dbReference type="ARBA" id="ARBA00022679"/>
    </source>
</evidence>
<dbReference type="GO" id="GO:0032259">
    <property type="term" value="P:methylation"/>
    <property type="evidence" value="ECO:0007669"/>
    <property type="project" value="UniProtKB-KW"/>
</dbReference>
<dbReference type="PANTHER" id="PTHR45747:SF4">
    <property type="entry name" value="HISTONE-LYSINE N-METHYLTRANSFERASE E(Z)"/>
    <property type="match status" value="1"/>
</dbReference>
<proteinExistence type="predicted"/>
<dbReference type="SUPFAM" id="SSF82199">
    <property type="entry name" value="SET domain"/>
    <property type="match status" value="1"/>
</dbReference>
<organism evidence="9 10">
    <name type="scientific">Lentinus brumalis</name>
    <dbReference type="NCBI Taxonomy" id="2498619"/>
    <lineage>
        <taxon>Eukaryota</taxon>
        <taxon>Fungi</taxon>
        <taxon>Dikarya</taxon>
        <taxon>Basidiomycota</taxon>
        <taxon>Agaricomycotina</taxon>
        <taxon>Agaricomycetes</taxon>
        <taxon>Polyporales</taxon>
        <taxon>Polyporaceae</taxon>
        <taxon>Lentinus</taxon>
    </lineage>
</organism>
<dbReference type="InterPro" id="IPR001214">
    <property type="entry name" value="SET_dom"/>
</dbReference>